<accession>A0ABR6YAJ8</accession>
<dbReference type="RefSeq" id="WP_186941611.1">
    <property type="nucleotide sequence ID" value="NZ_JACOGA010000006.1"/>
</dbReference>
<evidence type="ECO:0000313" key="1">
    <source>
        <dbReference type="EMBL" id="MBC3873587.1"/>
    </source>
</evidence>
<keyword evidence="2" id="KW-1185">Reference proteome</keyword>
<name>A0ABR6YAJ8_9BURK</name>
<gene>
    <name evidence="1" type="ORF">H8K55_08310</name>
</gene>
<sequence length="123" mass="14088">MYQTIDRLASPKDAPLYLWFEPWAEGLAFPAGMTIELHAQSEIEGRLEIDETSERTAVYGWAGSTLKLIVNGEEVARFDQAVPEKLSQLSTKDSIQLLFGSPPIPNARERAKWKKKPWWKIWD</sequence>
<protein>
    <submittedName>
        <fullName evidence="1">Uncharacterized protein</fullName>
    </submittedName>
</protein>
<dbReference type="EMBL" id="JACOGA010000006">
    <property type="protein sequence ID" value="MBC3873587.1"/>
    <property type="molecule type" value="Genomic_DNA"/>
</dbReference>
<proteinExistence type="predicted"/>
<dbReference type="Proteomes" id="UP000624279">
    <property type="component" value="Unassembled WGS sequence"/>
</dbReference>
<organism evidence="1 2">
    <name type="scientific">Undibacterium flavidum</name>
    <dbReference type="NCBI Taxonomy" id="2762297"/>
    <lineage>
        <taxon>Bacteria</taxon>
        <taxon>Pseudomonadati</taxon>
        <taxon>Pseudomonadota</taxon>
        <taxon>Betaproteobacteria</taxon>
        <taxon>Burkholderiales</taxon>
        <taxon>Oxalobacteraceae</taxon>
        <taxon>Undibacterium</taxon>
    </lineage>
</organism>
<reference evidence="1 2" key="1">
    <citation type="submission" date="2020-08" db="EMBL/GenBank/DDBJ databases">
        <title>Novel species isolated from subtropical streams in China.</title>
        <authorList>
            <person name="Lu H."/>
        </authorList>
    </citation>
    <scope>NUCLEOTIDE SEQUENCE [LARGE SCALE GENOMIC DNA]</scope>
    <source>
        <strain evidence="1 2">LX15W</strain>
    </source>
</reference>
<comment type="caution">
    <text evidence="1">The sequence shown here is derived from an EMBL/GenBank/DDBJ whole genome shotgun (WGS) entry which is preliminary data.</text>
</comment>
<evidence type="ECO:0000313" key="2">
    <source>
        <dbReference type="Proteomes" id="UP000624279"/>
    </source>
</evidence>